<comment type="caution">
    <text evidence="3">The sequence shown here is derived from an EMBL/GenBank/DDBJ whole genome shotgun (WGS) entry which is preliminary data.</text>
</comment>
<dbReference type="SMART" id="SM01080">
    <property type="entry name" value="CHASE2"/>
    <property type="match status" value="1"/>
</dbReference>
<sequence>MKKVFVKLNKVLFKEAFFCMLFSFLILGVIALIGLNISFFSPFEDAFKDFSYLDLYYTEKLEEKEEHVNENIFLVNVDKINRKEISLLLKAVAEQKPKVIGVDVIFKELKDPVLDNFLSESLQKKNVVTTYAFTNSGIDLSNEFIRNENATEGYTNFSFTSKSSVIRSFQGIKKENDTTYLSFGLAVAKKFYGNNWNSSIEKQLYTERTINYEANRDGFFVLEYKDLMNQESISILKDKIVLLGYLGDAKTHFLDLEDKHFTPMNKKFVGKSSPDTFGIVIHANIINMLITNNFINEVPNWVVMLVTLLLSYLALSYFIWLNKKQLASYILRLNILRIIFVIFFIWFSLLLFKNQILLKTAPIIAVVVFSVSLIGYYKKLVHYLNKKFKWKGYFYQD</sequence>
<evidence type="ECO:0000313" key="3">
    <source>
        <dbReference type="EMBL" id="RKR14652.1"/>
    </source>
</evidence>
<feature type="transmembrane region" description="Helical" evidence="1">
    <location>
        <begin position="358"/>
        <end position="377"/>
    </location>
</feature>
<feature type="domain" description="CHASE2" evidence="2">
    <location>
        <begin position="45"/>
        <end position="318"/>
    </location>
</feature>
<dbReference type="EMBL" id="RBIQ01000007">
    <property type="protein sequence ID" value="RKR14652.1"/>
    <property type="molecule type" value="Genomic_DNA"/>
</dbReference>
<feature type="transmembrane region" description="Helical" evidence="1">
    <location>
        <begin position="333"/>
        <end position="352"/>
    </location>
</feature>
<gene>
    <name evidence="3" type="ORF">CLV91_0730</name>
</gene>
<dbReference type="AlphaFoldDB" id="A0A495ECQ5"/>
<evidence type="ECO:0000256" key="1">
    <source>
        <dbReference type="SAM" id="Phobius"/>
    </source>
</evidence>
<accession>A0A495ECQ5</accession>
<feature type="transmembrane region" description="Helical" evidence="1">
    <location>
        <begin position="12"/>
        <end position="35"/>
    </location>
</feature>
<organism evidence="3 4">
    <name type="scientific">Maribacter vaceletii</name>
    <dbReference type="NCBI Taxonomy" id="1206816"/>
    <lineage>
        <taxon>Bacteria</taxon>
        <taxon>Pseudomonadati</taxon>
        <taxon>Bacteroidota</taxon>
        <taxon>Flavobacteriia</taxon>
        <taxon>Flavobacteriales</taxon>
        <taxon>Flavobacteriaceae</taxon>
        <taxon>Maribacter</taxon>
    </lineage>
</organism>
<keyword evidence="1" id="KW-1133">Transmembrane helix</keyword>
<evidence type="ECO:0000313" key="4">
    <source>
        <dbReference type="Proteomes" id="UP000269412"/>
    </source>
</evidence>
<feature type="transmembrane region" description="Helical" evidence="1">
    <location>
        <begin position="301"/>
        <end position="321"/>
    </location>
</feature>
<name>A0A495ECQ5_9FLAO</name>
<protein>
    <submittedName>
        <fullName evidence="3">CHASE2 domain-containing sensor protein</fullName>
    </submittedName>
</protein>
<keyword evidence="1" id="KW-0472">Membrane</keyword>
<dbReference type="InterPro" id="IPR007890">
    <property type="entry name" value="CHASE2"/>
</dbReference>
<proteinExistence type="predicted"/>
<evidence type="ECO:0000259" key="2">
    <source>
        <dbReference type="SMART" id="SM01080"/>
    </source>
</evidence>
<dbReference type="Pfam" id="PF05226">
    <property type="entry name" value="CHASE2"/>
    <property type="match status" value="1"/>
</dbReference>
<dbReference type="RefSeq" id="WP_121064059.1">
    <property type="nucleotide sequence ID" value="NZ_RBIQ01000007.1"/>
</dbReference>
<keyword evidence="1" id="KW-0812">Transmembrane</keyword>
<reference evidence="3 4" key="1">
    <citation type="submission" date="2018-10" db="EMBL/GenBank/DDBJ databases">
        <title>Genomic Encyclopedia of Archaeal and Bacterial Type Strains, Phase II (KMG-II): from individual species to whole genera.</title>
        <authorList>
            <person name="Goeker M."/>
        </authorList>
    </citation>
    <scope>NUCLEOTIDE SEQUENCE [LARGE SCALE GENOMIC DNA]</scope>
    <source>
        <strain evidence="3 4">DSM 25230</strain>
    </source>
</reference>
<keyword evidence="4" id="KW-1185">Reference proteome</keyword>
<dbReference type="OrthoDB" id="1403562at2"/>
<dbReference type="Proteomes" id="UP000269412">
    <property type="component" value="Unassembled WGS sequence"/>
</dbReference>